<dbReference type="HOGENOM" id="CLU_2272364_0_0_5"/>
<dbReference type="KEGG" id="mes:Meso_0208"/>
<reference evidence="1" key="1">
    <citation type="submission" date="2006-06" db="EMBL/GenBank/DDBJ databases">
        <title>Complete sequence of chromosome of Chelativorans sp. BNC1.</title>
        <authorList>
            <consortium name="US DOE Joint Genome Institute"/>
            <person name="Copeland A."/>
            <person name="Lucas S."/>
            <person name="Lapidus A."/>
            <person name="Barry K."/>
            <person name="Detter J.C."/>
            <person name="Glavina del Rio T."/>
            <person name="Hammon N."/>
            <person name="Israni S."/>
            <person name="Dalin E."/>
            <person name="Tice H."/>
            <person name="Pitluck S."/>
            <person name="Chertkov O."/>
            <person name="Brettin T."/>
            <person name="Bruce D."/>
            <person name="Han C."/>
            <person name="Tapia R."/>
            <person name="Gilna P."/>
            <person name="Schmutz J."/>
            <person name="Larimer F."/>
            <person name="Land M."/>
            <person name="Hauser L."/>
            <person name="Kyrpides N."/>
            <person name="Mikhailova N."/>
            <person name="Richardson P."/>
        </authorList>
    </citation>
    <scope>NUCLEOTIDE SEQUENCE</scope>
    <source>
        <strain evidence="1">BNC1</strain>
    </source>
</reference>
<proteinExistence type="predicted"/>
<organism evidence="1">
    <name type="scientific">Chelativorans sp. (strain BNC1)</name>
    <dbReference type="NCBI Taxonomy" id="266779"/>
    <lineage>
        <taxon>Bacteria</taxon>
        <taxon>Pseudomonadati</taxon>
        <taxon>Pseudomonadota</taxon>
        <taxon>Alphaproteobacteria</taxon>
        <taxon>Hyphomicrobiales</taxon>
        <taxon>Phyllobacteriaceae</taxon>
        <taxon>Chelativorans</taxon>
    </lineage>
</organism>
<evidence type="ECO:0000313" key="1">
    <source>
        <dbReference type="EMBL" id="ABG61613.1"/>
    </source>
</evidence>
<sequence precursor="true">MLKRISAVTLASAIWVGAFENPAHSDPIEEAAFMAIAAGVCGAVVPDAVFLPRVKDVAVQNGVNISEALSLIRAQAELVALQLIEAEAGDEFCQHVQNISFE</sequence>
<accession>Q11LW2</accession>
<gene>
    <name evidence="1" type="ordered locus">Meso_0208</name>
</gene>
<protein>
    <submittedName>
        <fullName evidence="1">Uncharacterized protein</fullName>
    </submittedName>
</protein>
<dbReference type="EMBL" id="CP000390">
    <property type="protein sequence ID" value="ABG61613.1"/>
    <property type="molecule type" value="Genomic_DNA"/>
</dbReference>
<name>Q11LW2_CHESB</name>
<dbReference type="STRING" id="266779.Meso_0208"/>
<dbReference type="AlphaFoldDB" id="Q11LW2"/>